<dbReference type="AlphaFoldDB" id="A0A158EP93"/>
<evidence type="ECO:0000256" key="11">
    <source>
        <dbReference type="ARBA" id="ARBA00030211"/>
    </source>
</evidence>
<evidence type="ECO:0000256" key="6">
    <source>
        <dbReference type="ARBA" id="ARBA00022692"/>
    </source>
</evidence>
<evidence type="ECO:0000256" key="3">
    <source>
        <dbReference type="ARBA" id="ARBA00011700"/>
    </source>
</evidence>
<reference evidence="15 16" key="1">
    <citation type="submission" date="2016-01" db="EMBL/GenBank/DDBJ databases">
        <authorList>
            <person name="Oliw E.H."/>
        </authorList>
    </citation>
    <scope>NUCLEOTIDE SEQUENCE [LARGE SCALE GENOMIC DNA]</scope>
    <source>
        <strain evidence="15">LMG 22029</strain>
    </source>
</reference>
<comment type="function">
    <text evidence="9">Cytochrome bo(3) ubiquinol terminal oxidase is the component of the aerobic respiratory chain of E.coli that predominates when cells are grown at high aeration. Has proton pump activity across the membrane in addition to electron transfer, pumping 2 protons/electron.</text>
</comment>
<dbReference type="Proteomes" id="UP000054893">
    <property type="component" value="Unassembled WGS sequence"/>
</dbReference>
<evidence type="ECO:0000256" key="9">
    <source>
        <dbReference type="ARBA" id="ARBA00025694"/>
    </source>
</evidence>
<evidence type="ECO:0000256" key="13">
    <source>
        <dbReference type="ARBA" id="ARBA00032185"/>
    </source>
</evidence>
<dbReference type="GO" id="GO:0009319">
    <property type="term" value="C:cytochrome o ubiquinol oxidase complex"/>
    <property type="evidence" value="ECO:0007669"/>
    <property type="project" value="TreeGrafter"/>
</dbReference>
<dbReference type="PANTHER" id="PTHR36835:SF1">
    <property type="entry name" value="CYTOCHROME BO(3) UBIQUINOL OXIDASE SUBUNIT 4"/>
    <property type="match status" value="1"/>
</dbReference>
<accession>A0A158EP93</accession>
<keyword evidence="5" id="KW-1003">Cell membrane</keyword>
<comment type="subcellular location">
    <subcellularLocation>
        <location evidence="1">Cell membrane</location>
        <topology evidence="1">Multi-pass membrane protein</topology>
    </subcellularLocation>
</comment>
<keyword evidence="6 14" id="KW-0812">Transmembrane</keyword>
<evidence type="ECO:0000313" key="15">
    <source>
        <dbReference type="EMBL" id="SAL09357.1"/>
    </source>
</evidence>
<dbReference type="OrthoDB" id="2375888at2"/>
<comment type="subunit">
    <text evidence="3">Heterooctamer of two A chains, two B chains, two C chains and two D chains.</text>
</comment>
<dbReference type="GO" id="GO:0015078">
    <property type="term" value="F:proton transmembrane transporter activity"/>
    <property type="evidence" value="ECO:0007669"/>
    <property type="project" value="TreeGrafter"/>
</dbReference>
<proteinExistence type="inferred from homology"/>
<keyword evidence="7 14" id="KW-1133">Transmembrane helix</keyword>
<dbReference type="InterPro" id="IPR005171">
    <property type="entry name" value="Cyt_c_oxidase_su4_prok"/>
</dbReference>
<dbReference type="GO" id="GO:0009486">
    <property type="term" value="F:cytochrome bo3 ubiquinol oxidase activity"/>
    <property type="evidence" value="ECO:0007669"/>
    <property type="project" value="TreeGrafter"/>
</dbReference>
<feature type="transmembrane region" description="Helical" evidence="14">
    <location>
        <begin position="52"/>
        <end position="74"/>
    </location>
</feature>
<dbReference type="GO" id="GO:0005886">
    <property type="term" value="C:plasma membrane"/>
    <property type="evidence" value="ECO:0007669"/>
    <property type="project" value="UniProtKB-SubCell"/>
</dbReference>
<feature type="transmembrane region" description="Helical" evidence="14">
    <location>
        <begin position="86"/>
        <end position="107"/>
    </location>
</feature>
<evidence type="ECO:0000256" key="7">
    <source>
        <dbReference type="ARBA" id="ARBA00022989"/>
    </source>
</evidence>
<organism evidence="15 16">
    <name type="scientific">Caballeronia sordidicola</name>
    <name type="common">Burkholderia sordidicola</name>
    <dbReference type="NCBI Taxonomy" id="196367"/>
    <lineage>
        <taxon>Bacteria</taxon>
        <taxon>Pseudomonadati</taxon>
        <taxon>Pseudomonadota</taxon>
        <taxon>Betaproteobacteria</taxon>
        <taxon>Burkholderiales</taxon>
        <taxon>Burkholderiaceae</taxon>
        <taxon>Caballeronia</taxon>
    </lineage>
</organism>
<feature type="transmembrane region" description="Helical" evidence="14">
    <location>
        <begin position="25"/>
        <end position="46"/>
    </location>
</feature>
<dbReference type="Pfam" id="PF03626">
    <property type="entry name" value="COX4_pro"/>
    <property type="match status" value="1"/>
</dbReference>
<evidence type="ECO:0000256" key="12">
    <source>
        <dbReference type="ARBA" id="ARBA00031887"/>
    </source>
</evidence>
<evidence type="ECO:0000256" key="10">
    <source>
        <dbReference type="ARBA" id="ARBA00030071"/>
    </source>
</evidence>
<evidence type="ECO:0000256" key="8">
    <source>
        <dbReference type="ARBA" id="ARBA00023136"/>
    </source>
</evidence>
<protein>
    <recommendedName>
        <fullName evidence="4">Cytochrome bo(3) ubiquinol oxidase subunit 4</fullName>
    </recommendedName>
    <alternativeName>
        <fullName evidence="13">Cytochrome o ubiquinol oxidase subunit 4</fullName>
    </alternativeName>
    <alternativeName>
        <fullName evidence="10">Oxidase bo(3) subunit 4</fullName>
    </alternativeName>
    <alternativeName>
        <fullName evidence="11">Ubiquinol oxidase polypeptide IV</fullName>
    </alternativeName>
    <alternativeName>
        <fullName evidence="12">Ubiquinol oxidase subunit 4</fullName>
    </alternativeName>
</protein>
<dbReference type="GO" id="GO:0015990">
    <property type="term" value="P:electron transport coupled proton transport"/>
    <property type="evidence" value="ECO:0007669"/>
    <property type="project" value="TreeGrafter"/>
</dbReference>
<gene>
    <name evidence="15" type="ORF">AWB64_00130</name>
</gene>
<comment type="similarity">
    <text evidence="2">Belongs to the cytochrome c oxidase bacterial subunit 4 family.</text>
</comment>
<evidence type="ECO:0000256" key="2">
    <source>
        <dbReference type="ARBA" id="ARBA00008079"/>
    </source>
</evidence>
<dbReference type="PANTHER" id="PTHR36835">
    <property type="entry name" value="CYTOCHROME BO(3) UBIQUINOL OXIDASE SUBUNIT 4"/>
    <property type="match status" value="1"/>
</dbReference>
<evidence type="ECO:0000256" key="5">
    <source>
        <dbReference type="ARBA" id="ARBA00022475"/>
    </source>
</evidence>
<sequence length="118" mass="13115">MSEPLNDGVGGLAPMREEENREFRSYVWGAGIALLLTALPFALLHWAGLPRLTMLIVIGVFALVQILIHFRCFLHISFAHKREDLQLILFSALLLTIMVAGTIWIMASLALRMAMPAA</sequence>
<evidence type="ECO:0000256" key="1">
    <source>
        <dbReference type="ARBA" id="ARBA00004651"/>
    </source>
</evidence>
<evidence type="ECO:0000313" key="16">
    <source>
        <dbReference type="Proteomes" id="UP000054893"/>
    </source>
</evidence>
<dbReference type="RefSeq" id="WP_060816696.1">
    <property type="nucleotide sequence ID" value="NZ_FCOC02000001.1"/>
</dbReference>
<dbReference type="EMBL" id="FCOC02000001">
    <property type="protein sequence ID" value="SAL09357.1"/>
    <property type="molecule type" value="Genomic_DNA"/>
</dbReference>
<evidence type="ECO:0000256" key="14">
    <source>
        <dbReference type="SAM" id="Phobius"/>
    </source>
</evidence>
<name>A0A158EP93_CABSO</name>
<evidence type="ECO:0000256" key="4">
    <source>
        <dbReference type="ARBA" id="ARBA00014689"/>
    </source>
</evidence>
<dbReference type="InterPro" id="IPR050968">
    <property type="entry name" value="Cytochrome_c_oxidase_bac_sub4"/>
</dbReference>
<keyword evidence="8 14" id="KW-0472">Membrane</keyword>
<dbReference type="GO" id="GO:0019646">
    <property type="term" value="P:aerobic electron transport chain"/>
    <property type="evidence" value="ECO:0007669"/>
    <property type="project" value="TreeGrafter"/>
</dbReference>